<name>A0ABR1EJ28_NECAM</name>
<protein>
    <submittedName>
        <fullName evidence="1">Uncharacterized protein</fullName>
    </submittedName>
</protein>
<evidence type="ECO:0000313" key="2">
    <source>
        <dbReference type="Proteomes" id="UP001303046"/>
    </source>
</evidence>
<accession>A0ABR1EJ28</accession>
<keyword evidence="2" id="KW-1185">Reference proteome</keyword>
<dbReference type="Proteomes" id="UP001303046">
    <property type="component" value="Unassembled WGS sequence"/>
</dbReference>
<reference evidence="1 2" key="1">
    <citation type="submission" date="2023-08" db="EMBL/GenBank/DDBJ databases">
        <title>A Necator americanus chromosomal reference genome.</title>
        <authorList>
            <person name="Ilik V."/>
            <person name="Petrzelkova K.J."/>
            <person name="Pardy F."/>
            <person name="Fuh T."/>
            <person name="Niatou-Singa F.S."/>
            <person name="Gouil Q."/>
            <person name="Baker L."/>
            <person name="Ritchie M.E."/>
            <person name="Jex A.R."/>
            <person name="Gazzola D."/>
            <person name="Li H."/>
            <person name="Toshio Fujiwara R."/>
            <person name="Zhan B."/>
            <person name="Aroian R.V."/>
            <person name="Pafco B."/>
            <person name="Schwarz E.M."/>
        </authorList>
    </citation>
    <scope>NUCLEOTIDE SEQUENCE [LARGE SCALE GENOMIC DNA]</scope>
    <source>
        <strain evidence="1 2">Aroian</strain>
        <tissue evidence="1">Whole animal</tissue>
    </source>
</reference>
<proteinExistence type="predicted"/>
<gene>
    <name evidence="1" type="primary">Necator_chrX.g23435</name>
    <name evidence="1" type="ORF">RB195_023272</name>
</gene>
<sequence length="75" mass="8392">MWQRYSKPVQLAVIDFKAACDSPNRGRLLNALRADGVPAPPKRSLTDLEYVENIVLFTKAPGNCHRPCFKAGFCQ</sequence>
<evidence type="ECO:0000313" key="1">
    <source>
        <dbReference type="EMBL" id="KAK6762483.1"/>
    </source>
</evidence>
<organism evidence="1 2">
    <name type="scientific">Necator americanus</name>
    <name type="common">Human hookworm</name>
    <dbReference type="NCBI Taxonomy" id="51031"/>
    <lineage>
        <taxon>Eukaryota</taxon>
        <taxon>Metazoa</taxon>
        <taxon>Ecdysozoa</taxon>
        <taxon>Nematoda</taxon>
        <taxon>Chromadorea</taxon>
        <taxon>Rhabditida</taxon>
        <taxon>Rhabditina</taxon>
        <taxon>Rhabditomorpha</taxon>
        <taxon>Strongyloidea</taxon>
        <taxon>Ancylostomatidae</taxon>
        <taxon>Bunostominae</taxon>
        <taxon>Necator</taxon>
    </lineage>
</organism>
<dbReference type="EMBL" id="JAVFWL010000006">
    <property type="protein sequence ID" value="KAK6762483.1"/>
    <property type="molecule type" value="Genomic_DNA"/>
</dbReference>
<comment type="caution">
    <text evidence="1">The sequence shown here is derived from an EMBL/GenBank/DDBJ whole genome shotgun (WGS) entry which is preliminary data.</text>
</comment>